<name>A0A8D8Z7D5_9HEMI</name>
<reference evidence="1" key="1">
    <citation type="submission" date="2021-05" db="EMBL/GenBank/DDBJ databases">
        <authorList>
            <person name="Alioto T."/>
            <person name="Alioto T."/>
            <person name="Gomez Garrido J."/>
        </authorList>
    </citation>
    <scope>NUCLEOTIDE SEQUENCE</scope>
</reference>
<evidence type="ECO:0000313" key="1">
    <source>
        <dbReference type="EMBL" id="CAG6742280.1"/>
    </source>
</evidence>
<organism evidence="1">
    <name type="scientific">Cacopsylla melanoneura</name>
    <dbReference type="NCBI Taxonomy" id="428564"/>
    <lineage>
        <taxon>Eukaryota</taxon>
        <taxon>Metazoa</taxon>
        <taxon>Ecdysozoa</taxon>
        <taxon>Arthropoda</taxon>
        <taxon>Hexapoda</taxon>
        <taxon>Insecta</taxon>
        <taxon>Pterygota</taxon>
        <taxon>Neoptera</taxon>
        <taxon>Paraneoptera</taxon>
        <taxon>Hemiptera</taxon>
        <taxon>Sternorrhyncha</taxon>
        <taxon>Psylloidea</taxon>
        <taxon>Psyllidae</taxon>
        <taxon>Psyllinae</taxon>
        <taxon>Cacopsylla</taxon>
    </lineage>
</organism>
<proteinExistence type="predicted"/>
<accession>A0A8D8Z7D5</accession>
<dbReference type="AlphaFoldDB" id="A0A8D8Z7D5"/>
<protein>
    <submittedName>
        <fullName evidence="1">Uncharacterized protein</fullName>
    </submittedName>
</protein>
<sequence length="99" mass="11800">MMQGIRRACPTFSAHQHTHYTPTIPTYMHSMYRSVYLDIDTFALIHLYIKMYDTYLRVPMLLFTKEQQLPTEDHLPISKLSKGFLCQQCFEGFLCQQCW</sequence>
<dbReference type="EMBL" id="HBUF01434070">
    <property type="protein sequence ID" value="CAG6742280.1"/>
    <property type="molecule type" value="Transcribed_RNA"/>
</dbReference>